<dbReference type="Proteomes" id="UP000076925">
    <property type="component" value="Unassembled WGS sequence"/>
</dbReference>
<organism evidence="2 3">
    <name type="scientific">Scytonema hofmannii PCC 7110</name>
    <dbReference type="NCBI Taxonomy" id="128403"/>
    <lineage>
        <taxon>Bacteria</taxon>
        <taxon>Bacillati</taxon>
        <taxon>Cyanobacteriota</taxon>
        <taxon>Cyanophyceae</taxon>
        <taxon>Nostocales</taxon>
        <taxon>Scytonemataceae</taxon>
        <taxon>Scytonema</taxon>
    </lineage>
</organism>
<dbReference type="AlphaFoldDB" id="A0A139X0I7"/>
<gene>
    <name evidence="2" type="ORF">WA1_38180</name>
</gene>
<proteinExistence type="predicted"/>
<feature type="domain" description="DUF4325" evidence="1">
    <location>
        <begin position="19"/>
        <end position="80"/>
    </location>
</feature>
<sequence length="115" mass="12967">MIYKIYDIVGKYAITADGGQKVYDQIHPKLLAGNQVELDLTGVKVFASPFFNFAIGQLLKDIGADDLNRLLKFTALNNNGQNVLERVIANSKEYYSNPQYREAVDTVLEEYLANF</sequence>
<reference evidence="2 3" key="1">
    <citation type="journal article" date="2013" name="Genome Biol. Evol.">
        <title>Genomes of Stigonematalean cyanobacteria (subsection V) and the evolution of oxygenic photosynthesis from prokaryotes to plastids.</title>
        <authorList>
            <person name="Dagan T."/>
            <person name="Roettger M."/>
            <person name="Stucken K."/>
            <person name="Landan G."/>
            <person name="Koch R."/>
            <person name="Major P."/>
            <person name="Gould S.B."/>
            <person name="Goremykin V.V."/>
            <person name="Rippka R."/>
            <person name="Tandeau de Marsac N."/>
            <person name="Gugger M."/>
            <person name="Lockhart P.J."/>
            <person name="Allen J.F."/>
            <person name="Brune I."/>
            <person name="Maus I."/>
            <person name="Puhler A."/>
            <person name="Martin W.F."/>
        </authorList>
    </citation>
    <scope>NUCLEOTIDE SEQUENCE [LARGE SCALE GENOMIC DNA]</scope>
    <source>
        <strain evidence="2 3">PCC 7110</strain>
    </source>
</reference>
<evidence type="ECO:0000259" key="1">
    <source>
        <dbReference type="Pfam" id="PF14213"/>
    </source>
</evidence>
<dbReference type="RefSeq" id="WP_017748022.1">
    <property type="nucleotide sequence ID" value="NZ_KQ976354.1"/>
</dbReference>
<dbReference type="OrthoDB" id="7032971at2"/>
<evidence type="ECO:0000313" key="2">
    <source>
        <dbReference type="EMBL" id="KYC38176.1"/>
    </source>
</evidence>
<comment type="caution">
    <text evidence="2">The sequence shown here is derived from an EMBL/GenBank/DDBJ whole genome shotgun (WGS) entry which is preliminary data.</text>
</comment>
<dbReference type="InterPro" id="IPR025474">
    <property type="entry name" value="DUF4325"/>
</dbReference>
<protein>
    <recommendedName>
        <fullName evidence="1">DUF4325 domain-containing protein</fullName>
    </recommendedName>
</protein>
<name>A0A139X0I7_9CYAN</name>
<dbReference type="Pfam" id="PF14213">
    <property type="entry name" value="DUF4325"/>
    <property type="match status" value="1"/>
</dbReference>
<dbReference type="EMBL" id="ANNX02000042">
    <property type="protein sequence ID" value="KYC38176.1"/>
    <property type="molecule type" value="Genomic_DNA"/>
</dbReference>
<keyword evidence="3" id="KW-1185">Reference proteome</keyword>
<dbReference type="STRING" id="128403.WA1_38180"/>
<evidence type="ECO:0000313" key="3">
    <source>
        <dbReference type="Proteomes" id="UP000076925"/>
    </source>
</evidence>
<accession>A0A139X0I7</accession>